<sequence>MKISRKSWHYKIAYLGGFELGYITLCDYFWLLVAKMLLIIAVTSVFSLGIFALIISPFLISNIIAVAFIILSIALPLLSIFYLRFKFGKPFGKDNILQKYWSAKKRKICPIIEYVN</sequence>
<evidence type="ECO:0000256" key="1">
    <source>
        <dbReference type="SAM" id="Phobius"/>
    </source>
</evidence>
<feature type="transmembrane region" description="Helical" evidence="1">
    <location>
        <begin position="12"/>
        <end position="31"/>
    </location>
</feature>
<evidence type="ECO:0000313" key="2">
    <source>
        <dbReference type="EMBL" id="QJA49436.1"/>
    </source>
</evidence>
<feature type="transmembrane region" description="Helical" evidence="1">
    <location>
        <begin position="63"/>
        <end position="83"/>
    </location>
</feature>
<accession>A0A6H1ZNE3</accession>
<organism evidence="2">
    <name type="scientific">viral metagenome</name>
    <dbReference type="NCBI Taxonomy" id="1070528"/>
    <lineage>
        <taxon>unclassified sequences</taxon>
        <taxon>metagenomes</taxon>
        <taxon>organismal metagenomes</taxon>
    </lineage>
</organism>
<keyword evidence="1" id="KW-0472">Membrane</keyword>
<keyword evidence="1" id="KW-1133">Transmembrane helix</keyword>
<feature type="transmembrane region" description="Helical" evidence="1">
    <location>
        <begin position="37"/>
        <end position="56"/>
    </location>
</feature>
<name>A0A6H1ZNE3_9ZZZZ</name>
<dbReference type="AlphaFoldDB" id="A0A6H1ZNE3"/>
<protein>
    <submittedName>
        <fullName evidence="2">Uncharacterized protein</fullName>
    </submittedName>
</protein>
<reference evidence="2" key="1">
    <citation type="submission" date="2020-03" db="EMBL/GenBank/DDBJ databases">
        <title>The deep terrestrial virosphere.</title>
        <authorList>
            <person name="Holmfeldt K."/>
            <person name="Nilsson E."/>
            <person name="Simone D."/>
            <person name="Lopez-Fernandez M."/>
            <person name="Wu X."/>
            <person name="de Brujin I."/>
            <person name="Lundin D."/>
            <person name="Andersson A."/>
            <person name="Bertilsson S."/>
            <person name="Dopson M."/>
        </authorList>
    </citation>
    <scope>NUCLEOTIDE SEQUENCE</scope>
    <source>
        <strain evidence="2">TM448A01363</strain>
    </source>
</reference>
<gene>
    <name evidence="2" type="ORF">TM448A01363_0004</name>
</gene>
<keyword evidence="1" id="KW-0812">Transmembrane</keyword>
<dbReference type="EMBL" id="MT144137">
    <property type="protein sequence ID" value="QJA49436.1"/>
    <property type="molecule type" value="Genomic_DNA"/>
</dbReference>
<proteinExistence type="predicted"/>